<accession>A0ABQ9JK07</accession>
<proteinExistence type="predicted"/>
<comment type="caution">
    <text evidence="1">The sequence shown here is derived from an EMBL/GenBank/DDBJ whole genome shotgun (WGS) entry which is preliminary data.</text>
</comment>
<protein>
    <submittedName>
        <fullName evidence="1">Uncharacterized protein</fullName>
    </submittedName>
</protein>
<dbReference type="Proteomes" id="UP001162164">
    <property type="component" value="Unassembled WGS sequence"/>
</dbReference>
<evidence type="ECO:0000313" key="2">
    <source>
        <dbReference type="Proteomes" id="UP001162164"/>
    </source>
</evidence>
<name>A0ABQ9JK07_9CUCU</name>
<keyword evidence="2" id="KW-1185">Reference proteome</keyword>
<reference evidence="1" key="1">
    <citation type="journal article" date="2023" name="Insect Mol. Biol.">
        <title>Genome sequencing provides insights into the evolution of gene families encoding plant cell wall-degrading enzymes in longhorned beetles.</title>
        <authorList>
            <person name="Shin N.R."/>
            <person name="Okamura Y."/>
            <person name="Kirsch R."/>
            <person name="Pauchet Y."/>
        </authorList>
    </citation>
    <scope>NUCLEOTIDE SEQUENCE</scope>
    <source>
        <strain evidence="1">MMC_N1</strain>
    </source>
</reference>
<evidence type="ECO:0000313" key="1">
    <source>
        <dbReference type="EMBL" id="KAJ8978558.1"/>
    </source>
</evidence>
<sequence>MVVMPCKQECKSPRMAEVPFTAPYSNSTFVRLYKRGKCWCQCQQLYTGSSSKASHICTWTKKETSAMFLIYATAIKAVSKAIITMIRGRLSRNIGNSQAGRFPNTRTTALYPLSDFQFKT</sequence>
<dbReference type="EMBL" id="JAPWTJ010000425">
    <property type="protein sequence ID" value="KAJ8978558.1"/>
    <property type="molecule type" value="Genomic_DNA"/>
</dbReference>
<gene>
    <name evidence="1" type="ORF">NQ317_006120</name>
</gene>
<organism evidence="1 2">
    <name type="scientific">Molorchus minor</name>
    <dbReference type="NCBI Taxonomy" id="1323400"/>
    <lineage>
        <taxon>Eukaryota</taxon>
        <taxon>Metazoa</taxon>
        <taxon>Ecdysozoa</taxon>
        <taxon>Arthropoda</taxon>
        <taxon>Hexapoda</taxon>
        <taxon>Insecta</taxon>
        <taxon>Pterygota</taxon>
        <taxon>Neoptera</taxon>
        <taxon>Endopterygota</taxon>
        <taxon>Coleoptera</taxon>
        <taxon>Polyphaga</taxon>
        <taxon>Cucujiformia</taxon>
        <taxon>Chrysomeloidea</taxon>
        <taxon>Cerambycidae</taxon>
        <taxon>Lamiinae</taxon>
        <taxon>Monochamini</taxon>
        <taxon>Molorchus</taxon>
    </lineage>
</organism>